<feature type="compositionally biased region" description="Polar residues" evidence="3">
    <location>
        <begin position="9"/>
        <end position="20"/>
    </location>
</feature>
<reference evidence="5" key="2">
    <citation type="journal article" date="2023" name="Plants (Basel)">
        <title>Annotation of the Turnera subulata (Passifloraceae) Draft Genome Reveals the S-Locus Evolved after the Divergence of Turneroideae from Passifloroideae in a Stepwise Manner.</title>
        <authorList>
            <person name="Henning P.M."/>
            <person name="Roalson E.H."/>
            <person name="Mir W."/>
            <person name="McCubbin A.G."/>
            <person name="Shore J.S."/>
        </authorList>
    </citation>
    <scope>NUCLEOTIDE SEQUENCE</scope>
    <source>
        <strain evidence="5">F60SS</strain>
    </source>
</reference>
<proteinExistence type="predicted"/>
<dbReference type="InterPro" id="IPR022003">
    <property type="entry name" value="RST"/>
</dbReference>
<dbReference type="AlphaFoldDB" id="A0A9Q0J6B7"/>
<evidence type="ECO:0000313" key="5">
    <source>
        <dbReference type="EMBL" id="KAJ4831241.1"/>
    </source>
</evidence>
<protein>
    <recommendedName>
        <fullName evidence="4">RST domain-containing protein</fullName>
    </recommendedName>
</protein>
<evidence type="ECO:0000256" key="2">
    <source>
        <dbReference type="ARBA" id="ARBA00023242"/>
    </source>
</evidence>
<feature type="region of interest" description="Disordered" evidence="3">
    <location>
        <begin position="1"/>
        <end position="20"/>
    </location>
</feature>
<dbReference type="OrthoDB" id="1738928at2759"/>
<dbReference type="Proteomes" id="UP001141552">
    <property type="component" value="Unassembled WGS sequence"/>
</dbReference>
<evidence type="ECO:0000259" key="4">
    <source>
        <dbReference type="PROSITE" id="PS51879"/>
    </source>
</evidence>
<dbReference type="PROSITE" id="PS51879">
    <property type="entry name" value="RST"/>
    <property type="match status" value="1"/>
</dbReference>
<name>A0A9Q0J6B7_9ROSI</name>
<keyword evidence="6" id="KW-1185">Reference proteome</keyword>
<feature type="domain" description="RST" evidence="4">
    <location>
        <begin position="21"/>
        <end position="92"/>
    </location>
</feature>
<sequence>MGWWKWNSLPVQENQNSGNEPKTGMKMIPFALLFPLLEPQLAKDKVMLLQSLFAKLRKGEIENVHVIRHMKNTVVVEMLRWAVLEVQSKASRQ</sequence>
<evidence type="ECO:0000313" key="6">
    <source>
        <dbReference type="Proteomes" id="UP001141552"/>
    </source>
</evidence>
<dbReference type="GO" id="GO:0005634">
    <property type="term" value="C:nucleus"/>
    <property type="evidence" value="ECO:0007669"/>
    <property type="project" value="UniProtKB-SubCell"/>
</dbReference>
<accession>A0A9Q0J6B7</accession>
<evidence type="ECO:0000256" key="3">
    <source>
        <dbReference type="SAM" id="MobiDB-lite"/>
    </source>
</evidence>
<dbReference type="EMBL" id="JAKUCV010005423">
    <property type="protein sequence ID" value="KAJ4831241.1"/>
    <property type="molecule type" value="Genomic_DNA"/>
</dbReference>
<reference evidence="5" key="1">
    <citation type="submission" date="2022-02" db="EMBL/GenBank/DDBJ databases">
        <authorList>
            <person name="Henning P.M."/>
            <person name="McCubbin A.G."/>
            <person name="Shore J.S."/>
        </authorList>
    </citation>
    <scope>NUCLEOTIDE SEQUENCE</scope>
    <source>
        <strain evidence="5">F60SS</strain>
        <tissue evidence="5">Leaves</tissue>
    </source>
</reference>
<comment type="subcellular location">
    <subcellularLocation>
        <location evidence="1">Nucleus</location>
    </subcellularLocation>
</comment>
<organism evidence="5 6">
    <name type="scientific">Turnera subulata</name>
    <dbReference type="NCBI Taxonomy" id="218843"/>
    <lineage>
        <taxon>Eukaryota</taxon>
        <taxon>Viridiplantae</taxon>
        <taxon>Streptophyta</taxon>
        <taxon>Embryophyta</taxon>
        <taxon>Tracheophyta</taxon>
        <taxon>Spermatophyta</taxon>
        <taxon>Magnoliopsida</taxon>
        <taxon>eudicotyledons</taxon>
        <taxon>Gunneridae</taxon>
        <taxon>Pentapetalae</taxon>
        <taxon>rosids</taxon>
        <taxon>fabids</taxon>
        <taxon>Malpighiales</taxon>
        <taxon>Passifloraceae</taxon>
        <taxon>Turnera</taxon>
    </lineage>
</organism>
<evidence type="ECO:0000256" key="1">
    <source>
        <dbReference type="ARBA" id="ARBA00004123"/>
    </source>
</evidence>
<gene>
    <name evidence="5" type="ORF">Tsubulata_014556</name>
</gene>
<dbReference type="Pfam" id="PF12174">
    <property type="entry name" value="RST"/>
    <property type="match status" value="1"/>
</dbReference>
<comment type="caution">
    <text evidence="5">The sequence shown here is derived from an EMBL/GenBank/DDBJ whole genome shotgun (WGS) entry which is preliminary data.</text>
</comment>
<keyword evidence="2" id="KW-0539">Nucleus</keyword>